<proteinExistence type="predicted"/>
<accession>A0A9N9GAM3</accession>
<comment type="caution">
    <text evidence="1">The sequence shown here is derived from an EMBL/GenBank/DDBJ whole genome shotgun (WGS) entry which is preliminary data.</text>
</comment>
<dbReference type="EMBL" id="CAJVPL010001932">
    <property type="protein sequence ID" value="CAG8593024.1"/>
    <property type="molecule type" value="Genomic_DNA"/>
</dbReference>
<evidence type="ECO:0000313" key="2">
    <source>
        <dbReference type="Proteomes" id="UP000789831"/>
    </source>
</evidence>
<protein>
    <submittedName>
        <fullName evidence="1">184_t:CDS:1</fullName>
    </submittedName>
</protein>
<dbReference type="AlphaFoldDB" id="A0A9N9GAM3"/>
<sequence length="39" mass="4606">MSPVALQRNSSFKTLQWQIAFQNEYQPHYPMLGHMSIIL</sequence>
<evidence type="ECO:0000313" key="1">
    <source>
        <dbReference type="EMBL" id="CAG8593024.1"/>
    </source>
</evidence>
<name>A0A9N9GAM3_9GLOM</name>
<keyword evidence="2" id="KW-1185">Reference proteome</keyword>
<dbReference type="Proteomes" id="UP000789831">
    <property type="component" value="Unassembled WGS sequence"/>
</dbReference>
<organism evidence="1 2">
    <name type="scientific">Ambispora gerdemannii</name>
    <dbReference type="NCBI Taxonomy" id="144530"/>
    <lineage>
        <taxon>Eukaryota</taxon>
        <taxon>Fungi</taxon>
        <taxon>Fungi incertae sedis</taxon>
        <taxon>Mucoromycota</taxon>
        <taxon>Glomeromycotina</taxon>
        <taxon>Glomeromycetes</taxon>
        <taxon>Archaeosporales</taxon>
        <taxon>Ambisporaceae</taxon>
        <taxon>Ambispora</taxon>
    </lineage>
</organism>
<reference evidence="1" key="1">
    <citation type="submission" date="2021-06" db="EMBL/GenBank/DDBJ databases">
        <authorList>
            <person name="Kallberg Y."/>
            <person name="Tangrot J."/>
            <person name="Rosling A."/>
        </authorList>
    </citation>
    <scope>NUCLEOTIDE SEQUENCE</scope>
    <source>
        <strain evidence="1">MT106</strain>
    </source>
</reference>
<gene>
    <name evidence="1" type="ORF">AGERDE_LOCUS8702</name>
</gene>